<gene>
    <name evidence="1" type="ORF">RF683_02345</name>
</gene>
<name>A0ABY9RAQ6_9FLAO</name>
<organism evidence="1 2">
    <name type="scientific">Flavobacterium nakdongensis</name>
    <dbReference type="NCBI Taxonomy" id="3073563"/>
    <lineage>
        <taxon>Bacteria</taxon>
        <taxon>Pseudomonadati</taxon>
        <taxon>Bacteroidota</taxon>
        <taxon>Flavobacteriia</taxon>
        <taxon>Flavobacteriales</taxon>
        <taxon>Flavobacteriaceae</taxon>
        <taxon>Flavobacterium</taxon>
    </lineage>
</organism>
<accession>A0ABY9RAQ6</accession>
<protein>
    <submittedName>
        <fullName evidence="1">Transporter</fullName>
    </submittedName>
</protein>
<evidence type="ECO:0000313" key="2">
    <source>
        <dbReference type="Proteomes" id="UP001180481"/>
    </source>
</evidence>
<dbReference type="InterPro" id="IPR025737">
    <property type="entry name" value="FApF"/>
</dbReference>
<reference evidence="1" key="1">
    <citation type="submission" date="2023-09" db="EMBL/GenBank/DDBJ databases">
        <title>Flavobacterium sp. 20NA77.7 isolated from freshwater.</title>
        <authorList>
            <person name="Le V."/>
            <person name="Ko S.-R."/>
            <person name="Ahn C.-Y."/>
            <person name="Oh H.-M."/>
        </authorList>
    </citation>
    <scope>NUCLEOTIDE SEQUENCE</scope>
    <source>
        <strain evidence="1">20NA77.7</strain>
    </source>
</reference>
<dbReference type="RefSeq" id="WP_309532622.1">
    <property type="nucleotide sequence ID" value="NZ_CP133721.1"/>
</dbReference>
<dbReference type="EMBL" id="CP133721">
    <property type="protein sequence ID" value="WMW78306.1"/>
    <property type="molecule type" value="Genomic_DNA"/>
</dbReference>
<dbReference type="Pfam" id="PF13557">
    <property type="entry name" value="Phenol_MetA_deg"/>
    <property type="match status" value="1"/>
</dbReference>
<keyword evidence="2" id="KW-1185">Reference proteome</keyword>
<proteinExistence type="predicted"/>
<sequence>MKTILLACFIFLNVQAHEKPKQLTKKIINYEKKDFKFNYLDYCDACGCSANGGSMGFGSVVSANFFGVRYINQNYETNDGLYTNSPWLKEKFNTYQLWSKIPINKKIQLSTLIPYHAHRKEVATGQNSIKGLGDITVMGFYTLWNKKKDSIGLSQTIQVGAGLKMPTGTFDETTAGTVNPSFQLGTGSWDYLFSTEYVIKKHGFGWSNLLNYVIKSTNANAYRFGNQLNYNSTCYYLFEKDKMIIAPQIGLAGEVYASNYKHQEKIRNTSGDVLFTKLGAEIAYKEFSVGAFFQTPLHQHLMSDLVKAKNRLSISFNYKL</sequence>
<dbReference type="Proteomes" id="UP001180481">
    <property type="component" value="Chromosome"/>
</dbReference>
<evidence type="ECO:0000313" key="1">
    <source>
        <dbReference type="EMBL" id="WMW78306.1"/>
    </source>
</evidence>